<comment type="caution">
    <text evidence="3">The sequence shown here is derived from an EMBL/GenBank/DDBJ whole genome shotgun (WGS) entry which is preliminary data.</text>
</comment>
<feature type="compositionally biased region" description="Low complexity" evidence="1">
    <location>
        <begin position="44"/>
        <end position="83"/>
    </location>
</feature>
<dbReference type="RefSeq" id="WP_176635521.1">
    <property type="nucleotide sequence ID" value="NZ_JAAMFM010000020.1"/>
</dbReference>
<feature type="signal peptide" evidence="2">
    <location>
        <begin position="1"/>
        <end position="33"/>
    </location>
</feature>
<evidence type="ECO:0000256" key="2">
    <source>
        <dbReference type="SAM" id="SignalP"/>
    </source>
</evidence>
<dbReference type="Proteomes" id="UP000543556">
    <property type="component" value="Unassembled WGS sequence"/>
</dbReference>
<accession>A0A7Y7LYT8</accession>
<evidence type="ECO:0000313" key="4">
    <source>
        <dbReference type="Proteomes" id="UP000543556"/>
    </source>
</evidence>
<feature type="region of interest" description="Disordered" evidence="1">
    <location>
        <begin position="27"/>
        <end position="100"/>
    </location>
</feature>
<keyword evidence="4" id="KW-1185">Reference proteome</keyword>
<feature type="chain" id="PRO_5038993367" description="IPT/TIG domain-containing protein" evidence="2">
    <location>
        <begin position="34"/>
        <end position="321"/>
    </location>
</feature>
<protein>
    <recommendedName>
        <fullName evidence="5">IPT/TIG domain-containing protein</fullName>
    </recommendedName>
</protein>
<keyword evidence="2" id="KW-0732">Signal</keyword>
<organism evidence="3 4">
    <name type="scientific">Arthrobacter wenxiniae</name>
    <dbReference type="NCBI Taxonomy" id="2713570"/>
    <lineage>
        <taxon>Bacteria</taxon>
        <taxon>Bacillati</taxon>
        <taxon>Actinomycetota</taxon>
        <taxon>Actinomycetes</taxon>
        <taxon>Micrococcales</taxon>
        <taxon>Micrococcaceae</taxon>
        <taxon>Arthrobacter</taxon>
    </lineage>
</organism>
<evidence type="ECO:0000256" key="1">
    <source>
        <dbReference type="SAM" id="MobiDB-lite"/>
    </source>
</evidence>
<reference evidence="3 4" key="1">
    <citation type="submission" date="2020-02" db="EMBL/GenBank/DDBJ databases">
        <title>Genome sequence of strain AETb3-4.</title>
        <authorList>
            <person name="Gao J."/>
            <person name="Zhang X."/>
        </authorList>
    </citation>
    <scope>NUCLEOTIDE SEQUENCE [LARGE SCALE GENOMIC DNA]</scope>
    <source>
        <strain evidence="3 4">AETb3-4</strain>
    </source>
</reference>
<feature type="compositionally biased region" description="Pro residues" evidence="1">
    <location>
        <begin position="89"/>
        <end position="98"/>
    </location>
</feature>
<feature type="region of interest" description="Disordered" evidence="1">
    <location>
        <begin position="296"/>
        <end position="321"/>
    </location>
</feature>
<name>A0A7Y7LYT8_9MICC</name>
<dbReference type="EMBL" id="JAAMFM010000020">
    <property type="protein sequence ID" value="NVM95800.1"/>
    <property type="molecule type" value="Genomic_DNA"/>
</dbReference>
<proteinExistence type="predicted"/>
<dbReference type="AlphaFoldDB" id="A0A7Y7LYT8"/>
<evidence type="ECO:0000313" key="3">
    <source>
        <dbReference type="EMBL" id="NVM95800.1"/>
    </source>
</evidence>
<feature type="compositionally biased region" description="Polar residues" evidence="1">
    <location>
        <begin position="296"/>
        <end position="314"/>
    </location>
</feature>
<sequence length="321" mass="31085">MGWCANARKRPCALAAAALLALAGCSASPPAAAPQSPTAGGMTAGSASDSARAGAPGSTGNPGNNSGPRNNGSSGTNGNNDGGVLAWVPPGPVDPADPPQSQWYVLLQAKDCDGLAAAVNAGNSTTSDGFALWSAATAACRAVYQGQASGWTDAAAGLATLQRPGDDRCLDRAAYDLVAALVTFHSEHPAAAPSPAAGPGTACPLGLVGLDALDGQGASSTPSSGLAGGRFQLAGRFLDVVAVMVGGQRVAAEPDPDQPGRWDAVIPPAAAAGTVQITAVGSAGAIPGSLTFTYLSGSSTAPDATTPGQSSVATPSEGDLG</sequence>
<gene>
    <name evidence="3" type="ORF">G6034_12930</name>
</gene>
<evidence type="ECO:0008006" key="5">
    <source>
        <dbReference type="Google" id="ProtNLM"/>
    </source>
</evidence>